<sequence length="432" mass="49291">MGLSLIPFVSRRHNTVNFFMRHTAKELWNTITAISSAGKKKGRQATRQRPRDLNRARMVGQGVFTATMPGLNTSVSPDMLAGPAIDLHEHDPEIQKKVDSFHERSTKRSKERQQIKLHPLERGFSSGKVPGQKLGAPAPIDGQTFADFESYCLEMKRTSNMTGNMGRKHSMNALMVTGNGKGTAGWAVCKAPIHQMTAAIYQARQRAASRLVHVELLEDRTIYQDFYAECRNSRIWALRRPKGFGVVAHARLMKICELVGIKDIYIKVEGSSTNYQALTAAFFTGLINQESHQRLAERMRMHVVEMSRTTHYLPKIIASPIKSDPRNDDEILPHERITLDDFYGEGRYPLSRQKPEPFWVKSQQHQHLVWANHPFRNHEDVRIRLLADSVVPRWTRTERRKYAQNLHERAMNGIVPVPSGIGLSEYKLRPQS</sequence>
<keyword evidence="3 9" id="KW-0689">Ribosomal protein</keyword>
<evidence type="ECO:0000256" key="5">
    <source>
        <dbReference type="ARBA" id="ARBA00023274"/>
    </source>
</evidence>
<dbReference type="Pfam" id="PF03719">
    <property type="entry name" value="Ribosomal_S5_C"/>
    <property type="match status" value="1"/>
</dbReference>
<evidence type="ECO:0000256" key="3">
    <source>
        <dbReference type="ARBA" id="ARBA00022980"/>
    </source>
</evidence>
<dbReference type="WBParaSite" id="PSAMB.scaffold1797size27783.g14961.t1">
    <property type="protein sequence ID" value="PSAMB.scaffold1797size27783.g14961.t1"/>
    <property type="gene ID" value="PSAMB.scaffold1797size27783.g14961"/>
</dbReference>
<dbReference type="GO" id="GO:0006412">
    <property type="term" value="P:translation"/>
    <property type="evidence" value="ECO:0007669"/>
    <property type="project" value="InterPro"/>
</dbReference>
<evidence type="ECO:0000256" key="6">
    <source>
        <dbReference type="ARBA" id="ARBA00039335"/>
    </source>
</evidence>
<dbReference type="Gene3D" id="3.30.160.20">
    <property type="match status" value="1"/>
</dbReference>
<dbReference type="FunFam" id="3.30.160.20:FF:000022">
    <property type="entry name" value="28S ribosomal protein S5, mitochondrial"/>
    <property type="match status" value="1"/>
</dbReference>
<evidence type="ECO:0000256" key="10">
    <source>
        <dbReference type="RuleBase" id="RU003823"/>
    </source>
</evidence>
<dbReference type="InterPro" id="IPR000851">
    <property type="entry name" value="Ribosomal_uS5"/>
</dbReference>
<dbReference type="PANTHER" id="PTHR48277">
    <property type="entry name" value="MITOCHONDRIAL RIBOSOMAL PROTEIN S5"/>
    <property type="match status" value="1"/>
</dbReference>
<evidence type="ECO:0000256" key="8">
    <source>
        <dbReference type="ARBA" id="ARBA00062683"/>
    </source>
</evidence>
<evidence type="ECO:0000256" key="4">
    <source>
        <dbReference type="ARBA" id="ARBA00023128"/>
    </source>
</evidence>
<feature type="region of interest" description="Disordered" evidence="11">
    <location>
        <begin position="99"/>
        <end position="130"/>
    </location>
</feature>
<dbReference type="Proteomes" id="UP000887566">
    <property type="component" value="Unplaced"/>
</dbReference>
<evidence type="ECO:0000256" key="11">
    <source>
        <dbReference type="SAM" id="MobiDB-lite"/>
    </source>
</evidence>
<dbReference type="InterPro" id="IPR048584">
    <property type="entry name" value="Ribosomal_uS5m_N"/>
</dbReference>
<evidence type="ECO:0000313" key="14">
    <source>
        <dbReference type="WBParaSite" id="PSAMB.scaffold1797size27783.g14961.t1"/>
    </source>
</evidence>
<dbReference type="InterPro" id="IPR005324">
    <property type="entry name" value="Ribosomal_uS5_C"/>
</dbReference>
<dbReference type="Pfam" id="PF21251">
    <property type="entry name" value="Ribosomal_uS5m_N"/>
    <property type="match status" value="1"/>
</dbReference>
<keyword evidence="13" id="KW-1185">Reference proteome</keyword>
<organism evidence="13 14">
    <name type="scientific">Plectus sambesii</name>
    <dbReference type="NCBI Taxonomy" id="2011161"/>
    <lineage>
        <taxon>Eukaryota</taxon>
        <taxon>Metazoa</taxon>
        <taxon>Ecdysozoa</taxon>
        <taxon>Nematoda</taxon>
        <taxon>Chromadorea</taxon>
        <taxon>Plectida</taxon>
        <taxon>Plectina</taxon>
        <taxon>Plectoidea</taxon>
        <taxon>Plectidae</taxon>
        <taxon>Plectus</taxon>
    </lineage>
</organism>
<dbReference type="SUPFAM" id="SSF54768">
    <property type="entry name" value="dsRNA-binding domain-like"/>
    <property type="match status" value="1"/>
</dbReference>
<evidence type="ECO:0000256" key="9">
    <source>
        <dbReference type="PROSITE-ProRule" id="PRU00268"/>
    </source>
</evidence>
<evidence type="ECO:0000256" key="7">
    <source>
        <dbReference type="ARBA" id="ARBA00041606"/>
    </source>
</evidence>
<dbReference type="InterPro" id="IPR014721">
    <property type="entry name" value="Ribsml_uS5_D2-typ_fold_subgr"/>
</dbReference>
<dbReference type="SUPFAM" id="SSF54211">
    <property type="entry name" value="Ribosomal protein S5 domain 2-like"/>
    <property type="match status" value="1"/>
</dbReference>
<evidence type="ECO:0000256" key="1">
    <source>
        <dbReference type="ARBA" id="ARBA00004173"/>
    </source>
</evidence>
<dbReference type="GO" id="GO:0005763">
    <property type="term" value="C:mitochondrial small ribosomal subunit"/>
    <property type="evidence" value="ECO:0007669"/>
    <property type="project" value="UniProtKB-ARBA"/>
</dbReference>
<keyword evidence="4" id="KW-0496">Mitochondrion</keyword>
<evidence type="ECO:0000259" key="12">
    <source>
        <dbReference type="PROSITE" id="PS50881"/>
    </source>
</evidence>
<dbReference type="PROSITE" id="PS50881">
    <property type="entry name" value="S5_DSRBD"/>
    <property type="match status" value="1"/>
</dbReference>
<dbReference type="Pfam" id="PF00333">
    <property type="entry name" value="Ribosomal_S5"/>
    <property type="match status" value="1"/>
</dbReference>
<proteinExistence type="inferred from homology"/>
<dbReference type="InterPro" id="IPR020568">
    <property type="entry name" value="Ribosomal_Su5_D2-typ_SF"/>
</dbReference>
<dbReference type="AlphaFoldDB" id="A0A914VCH1"/>
<evidence type="ECO:0000313" key="13">
    <source>
        <dbReference type="Proteomes" id="UP000887566"/>
    </source>
</evidence>
<dbReference type="GO" id="GO:0003723">
    <property type="term" value="F:RNA binding"/>
    <property type="evidence" value="ECO:0007669"/>
    <property type="project" value="InterPro"/>
</dbReference>
<dbReference type="FunFam" id="3.30.230.10:FF:000002">
    <property type="entry name" value="30S ribosomal protein S5"/>
    <property type="match status" value="1"/>
</dbReference>
<comment type="subunit">
    <text evidence="8">Component of the mitochondrial ribosome small subunit (28S) which comprises a 12S rRNA and about 30 distinct proteins.</text>
</comment>
<dbReference type="PANTHER" id="PTHR48277:SF1">
    <property type="entry name" value="MITOCHONDRIAL RIBOSOMAL PROTEIN S5"/>
    <property type="match status" value="1"/>
</dbReference>
<keyword evidence="5 9" id="KW-0687">Ribonucleoprotein</keyword>
<feature type="compositionally biased region" description="Basic and acidic residues" evidence="11">
    <location>
        <begin position="99"/>
        <end position="121"/>
    </location>
</feature>
<reference evidence="14" key="1">
    <citation type="submission" date="2022-11" db="UniProtKB">
        <authorList>
            <consortium name="WormBaseParasite"/>
        </authorList>
    </citation>
    <scope>IDENTIFICATION</scope>
</reference>
<comment type="subcellular location">
    <subcellularLocation>
        <location evidence="1">Mitochondrion</location>
    </subcellularLocation>
</comment>
<comment type="similarity">
    <text evidence="2 10">Belongs to the universal ribosomal protein uS5 family.</text>
</comment>
<dbReference type="GO" id="GO:0003735">
    <property type="term" value="F:structural constituent of ribosome"/>
    <property type="evidence" value="ECO:0007669"/>
    <property type="project" value="UniProtKB-UniRule"/>
</dbReference>
<name>A0A914VCH1_9BILA</name>
<accession>A0A914VCH1</accession>
<dbReference type="InterPro" id="IPR013810">
    <property type="entry name" value="Ribosomal_uS5_N"/>
</dbReference>
<protein>
    <recommendedName>
        <fullName evidence="6">Small ribosomal subunit protein uS5m</fullName>
    </recommendedName>
    <alternativeName>
        <fullName evidence="7">28S ribosomal protein S5, mitochondrial</fullName>
    </alternativeName>
</protein>
<feature type="domain" description="S5 DRBM" evidence="12">
    <location>
        <begin position="148"/>
        <end position="214"/>
    </location>
</feature>
<dbReference type="Gene3D" id="3.30.230.10">
    <property type="match status" value="1"/>
</dbReference>
<evidence type="ECO:0000256" key="2">
    <source>
        <dbReference type="ARBA" id="ARBA00008945"/>
    </source>
</evidence>
<dbReference type="GO" id="GO:0005743">
    <property type="term" value="C:mitochondrial inner membrane"/>
    <property type="evidence" value="ECO:0007669"/>
    <property type="project" value="UniProtKB-ARBA"/>
</dbReference>